<proteinExistence type="predicted"/>
<dbReference type="GO" id="GO:0016020">
    <property type="term" value="C:membrane"/>
    <property type="evidence" value="ECO:0007669"/>
    <property type="project" value="TreeGrafter"/>
</dbReference>
<evidence type="ECO:0008006" key="5">
    <source>
        <dbReference type="Google" id="ProtNLM"/>
    </source>
</evidence>
<feature type="compositionally biased region" description="Low complexity" evidence="2">
    <location>
        <begin position="252"/>
        <end position="262"/>
    </location>
</feature>
<keyword evidence="4" id="KW-1185">Reference proteome</keyword>
<comment type="caution">
    <text evidence="3">The sequence shown here is derived from an EMBL/GenBank/DDBJ whole genome shotgun (WGS) entry which is preliminary data.</text>
</comment>
<name>A0A9Q1HVC4_CONCO</name>
<feature type="region of interest" description="Disordered" evidence="2">
    <location>
        <begin position="208"/>
        <end position="358"/>
    </location>
</feature>
<organism evidence="3 4">
    <name type="scientific">Conger conger</name>
    <name type="common">Conger eel</name>
    <name type="synonym">Muraena conger</name>
    <dbReference type="NCBI Taxonomy" id="82655"/>
    <lineage>
        <taxon>Eukaryota</taxon>
        <taxon>Metazoa</taxon>
        <taxon>Chordata</taxon>
        <taxon>Craniata</taxon>
        <taxon>Vertebrata</taxon>
        <taxon>Euteleostomi</taxon>
        <taxon>Actinopterygii</taxon>
        <taxon>Neopterygii</taxon>
        <taxon>Teleostei</taxon>
        <taxon>Anguilliformes</taxon>
        <taxon>Congridae</taxon>
        <taxon>Conger</taxon>
    </lineage>
</organism>
<sequence length="806" mass="89194">MSDKDSNGIVGGWTQLIPEASFKDEETPVENIGPEDDGIESVAEAPGLCGKVTCSGTVPEPGDWAAPPDGVESGERPHGDPAPPEAPVESVGPGHDGKESPSETPRLSEEVEEPVAEEQRGDGGVPTEEALSEEGLQVCQETATEESAPSSPTVLSPSPSSHVPLISDQESHAPVGLYTDVTSPCSDTEGLIPVSSTPDIYTHASSAPELIAADGPAHEPSAHTSPAPESLAPIIPASDVYTDVAPEPVGPAPDADADISPALQPPVRDSQCPASVPSTSAAESQEVEEPQKEEEVSEPAKILADVVHQEDFRGDSGPEAPSSEASEGDGLRRRHVPPPAPAEPLWRAREEEEEEEEEFHLIEKKEEGGWMSLNKCIVGALVLLCLGSIIFTEEDSAPPKDPELHGKQEWLNPDAKLPNPQEVSQLLGKLAEVNQQGAILQAQLQKEELDLVLQKEPPTGQTENHTAVHGGLWEEQKQAVVEEGDIGQEEEKMAGGPGNGVREEERRTERVEDPAWREGERKRQWMGRVREVRRDGHQEKEWKKGREEGKEWRQREERKEKRVGEGDWKHGKDGGKDKRREWKEKVERRRAWETGREWHKGGEKKSEGAWKGKTERKEQRRDGWRGDKKEGKDWKKEKEWWKAQRGWRGMVKEKSGKEKLWPQEKKKTRALDQADYWQRQRERLWKHRPPVACEGVAECARKEGLAPVQQAEFGALLGSYLVRLGGDHAGERRDAVVSLVGEFFADGVFRHRRVPFHEFAEDVADVLEDLVEGDRGAEEEMEEFEREALRRFALAGGGEGEGRRRG</sequence>
<protein>
    <recommendedName>
        <fullName evidence="5">Pre-B-cell leukemia transcription factor-interacting protein 1</fullName>
    </recommendedName>
</protein>
<feature type="region of interest" description="Disordered" evidence="2">
    <location>
        <begin position="485"/>
        <end position="636"/>
    </location>
</feature>
<evidence type="ECO:0000256" key="1">
    <source>
        <dbReference type="ARBA" id="ARBA00023054"/>
    </source>
</evidence>
<gene>
    <name evidence="3" type="ORF">COCON_G00129750</name>
</gene>
<dbReference type="InterPro" id="IPR051990">
    <property type="entry name" value="CCPG1/PBIP1"/>
</dbReference>
<feature type="compositionally biased region" description="Polar residues" evidence="2">
    <location>
        <begin position="272"/>
        <end position="282"/>
    </location>
</feature>
<dbReference type="Proteomes" id="UP001152803">
    <property type="component" value="Unassembled WGS sequence"/>
</dbReference>
<dbReference type="EMBL" id="JAFJMO010000009">
    <property type="protein sequence ID" value="KAJ8267803.1"/>
    <property type="molecule type" value="Genomic_DNA"/>
</dbReference>
<reference evidence="3" key="1">
    <citation type="journal article" date="2023" name="Science">
        <title>Genome structures resolve the early diversification of teleost fishes.</title>
        <authorList>
            <person name="Parey E."/>
            <person name="Louis A."/>
            <person name="Montfort J."/>
            <person name="Bouchez O."/>
            <person name="Roques C."/>
            <person name="Iampietro C."/>
            <person name="Lluch J."/>
            <person name="Castinel A."/>
            <person name="Donnadieu C."/>
            <person name="Desvignes T."/>
            <person name="Floi Bucao C."/>
            <person name="Jouanno E."/>
            <person name="Wen M."/>
            <person name="Mejri S."/>
            <person name="Dirks R."/>
            <person name="Jansen H."/>
            <person name="Henkel C."/>
            <person name="Chen W.J."/>
            <person name="Zahm M."/>
            <person name="Cabau C."/>
            <person name="Klopp C."/>
            <person name="Thompson A.W."/>
            <person name="Robinson-Rechavi M."/>
            <person name="Braasch I."/>
            <person name="Lecointre G."/>
            <person name="Bobe J."/>
            <person name="Postlethwait J.H."/>
            <person name="Berthelot C."/>
            <person name="Roest Crollius H."/>
            <person name="Guiguen Y."/>
        </authorList>
    </citation>
    <scope>NUCLEOTIDE SEQUENCE</scope>
    <source>
        <strain evidence="3">Concon-B</strain>
    </source>
</reference>
<feature type="compositionally biased region" description="Basic and acidic residues" evidence="2">
    <location>
        <begin position="501"/>
        <end position="636"/>
    </location>
</feature>
<keyword evidence="1" id="KW-0175">Coiled coil</keyword>
<evidence type="ECO:0000256" key="2">
    <source>
        <dbReference type="SAM" id="MobiDB-lite"/>
    </source>
</evidence>
<feature type="compositionally biased region" description="Basic and acidic residues" evidence="2">
    <location>
        <begin position="95"/>
        <end position="109"/>
    </location>
</feature>
<accession>A0A9Q1HVC4</accession>
<feature type="compositionally biased region" description="Low complexity" evidence="2">
    <location>
        <begin position="147"/>
        <end position="166"/>
    </location>
</feature>
<feature type="region of interest" description="Disordered" evidence="2">
    <location>
        <begin position="1"/>
        <end position="166"/>
    </location>
</feature>
<evidence type="ECO:0000313" key="4">
    <source>
        <dbReference type="Proteomes" id="UP001152803"/>
    </source>
</evidence>
<feature type="compositionally biased region" description="Basic and acidic residues" evidence="2">
    <location>
        <begin position="307"/>
        <end position="316"/>
    </location>
</feature>
<dbReference type="PANTHER" id="PTHR28638:SF1">
    <property type="entry name" value="PRE-B-CELL LEUKEMIA TRANSCRIPTION FACTOR-INTERACTING PROTEIN 1"/>
    <property type="match status" value="1"/>
</dbReference>
<dbReference type="AlphaFoldDB" id="A0A9Q1HVC4"/>
<evidence type="ECO:0000313" key="3">
    <source>
        <dbReference type="EMBL" id="KAJ8267803.1"/>
    </source>
</evidence>
<dbReference type="OrthoDB" id="8947092at2759"/>
<dbReference type="PANTHER" id="PTHR28638">
    <property type="entry name" value="CELL CYCLE PROGRESSION PROTEIN 1"/>
    <property type="match status" value="1"/>
</dbReference>